<comment type="caution">
    <text evidence="2">The sequence shown here is derived from an EMBL/GenBank/DDBJ whole genome shotgun (WGS) entry which is preliminary data.</text>
</comment>
<evidence type="ECO:0000313" key="3">
    <source>
        <dbReference type="Proteomes" id="UP000252770"/>
    </source>
</evidence>
<feature type="signal peptide" evidence="1">
    <location>
        <begin position="1"/>
        <end position="29"/>
    </location>
</feature>
<evidence type="ECO:0000256" key="1">
    <source>
        <dbReference type="SAM" id="SignalP"/>
    </source>
</evidence>
<keyword evidence="1" id="KW-0732">Signal</keyword>
<dbReference type="AlphaFoldDB" id="A0A367YXI6"/>
<dbReference type="EMBL" id="QOUI01000002">
    <property type="protein sequence ID" value="RCK70540.1"/>
    <property type="molecule type" value="Genomic_DNA"/>
</dbReference>
<reference evidence="2 3" key="1">
    <citation type="submission" date="2018-07" db="EMBL/GenBank/DDBJ databases">
        <title>Desertimonas flava gen. nov. sp. nov.</title>
        <authorList>
            <person name="Liu S."/>
        </authorList>
    </citation>
    <scope>NUCLEOTIDE SEQUENCE [LARGE SCALE GENOMIC DNA]</scope>
    <source>
        <strain evidence="2 3">16Sb5-5</strain>
    </source>
</reference>
<dbReference type="Proteomes" id="UP000252770">
    <property type="component" value="Unassembled WGS sequence"/>
</dbReference>
<keyword evidence="3" id="KW-1185">Reference proteome</keyword>
<dbReference type="Gene3D" id="2.30.30.40">
    <property type="entry name" value="SH3 Domains"/>
    <property type="match status" value="1"/>
</dbReference>
<proteinExistence type="predicted"/>
<name>A0A367YXI6_9ACTN</name>
<evidence type="ECO:0008006" key="4">
    <source>
        <dbReference type="Google" id="ProtNLM"/>
    </source>
</evidence>
<organism evidence="2 3">
    <name type="scientific">Desertihabitans brevis</name>
    <dbReference type="NCBI Taxonomy" id="2268447"/>
    <lineage>
        <taxon>Bacteria</taxon>
        <taxon>Bacillati</taxon>
        <taxon>Actinomycetota</taxon>
        <taxon>Actinomycetes</taxon>
        <taxon>Propionibacteriales</taxon>
        <taxon>Propionibacteriaceae</taxon>
        <taxon>Desertihabitans</taxon>
    </lineage>
</organism>
<gene>
    <name evidence="2" type="ORF">DT076_03640</name>
</gene>
<sequence length="189" mass="19658">MSTAHRVLAAVGALATALAASTVPLAATAAPLADEGRVTANGGVVVRHAPAVSSPVEGHQPQGRRIPISCWVDGTAVDGNTRWYALPPTLNEWVSARWVAVDGTVPRCAGNQAARSGRTSTALTVRRGPHTGEQSLGVLRAGQRVSLQCRLPSQPVAGNDRWYKLAGAQGWVAARYVANEGPAPAWCTV</sequence>
<dbReference type="RefSeq" id="WP_114125312.1">
    <property type="nucleotide sequence ID" value="NZ_QOUI01000002.1"/>
</dbReference>
<accession>A0A367YXI6</accession>
<protein>
    <recommendedName>
        <fullName evidence="4">SH3 domain-containing protein</fullName>
    </recommendedName>
</protein>
<feature type="chain" id="PRO_5016810113" description="SH3 domain-containing protein" evidence="1">
    <location>
        <begin position="30"/>
        <end position="189"/>
    </location>
</feature>
<evidence type="ECO:0000313" key="2">
    <source>
        <dbReference type="EMBL" id="RCK70540.1"/>
    </source>
</evidence>